<dbReference type="Gene3D" id="3.10.350.10">
    <property type="entry name" value="LysM domain"/>
    <property type="match status" value="1"/>
</dbReference>
<dbReference type="Proteomes" id="UP000287156">
    <property type="component" value="Unassembled WGS sequence"/>
</dbReference>
<gene>
    <name evidence="2" type="ORF">D4T97_018910</name>
</gene>
<evidence type="ECO:0000259" key="1">
    <source>
        <dbReference type="PROSITE" id="PS51782"/>
    </source>
</evidence>
<dbReference type="InterPro" id="IPR036779">
    <property type="entry name" value="LysM_dom_sf"/>
</dbReference>
<organism evidence="2 3">
    <name type="scientific">Siminovitchia acidinfaciens</name>
    <dbReference type="NCBI Taxonomy" id="2321395"/>
    <lineage>
        <taxon>Bacteria</taxon>
        <taxon>Bacillati</taxon>
        <taxon>Bacillota</taxon>
        <taxon>Bacilli</taxon>
        <taxon>Bacillales</taxon>
        <taxon>Bacillaceae</taxon>
        <taxon>Siminovitchia</taxon>
    </lineage>
</organism>
<dbReference type="SMART" id="SM00257">
    <property type="entry name" value="LysM"/>
    <property type="match status" value="1"/>
</dbReference>
<accession>A0A429XTQ3</accession>
<dbReference type="EMBL" id="QYTV02000013">
    <property type="protein sequence ID" value="RST71242.1"/>
    <property type="molecule type" value="Genomic_DNA"/>
</dbReference>
<evidence type="ECO:0000313" key="3">
    <source>
        <dbReference type="Proteomes" id="UP000287156"/>
    </source>
</evidence>
<evidence type="ECO:0000313" key="2">
    <source>
        <dbReference type="EMBL" id="RST71242.1"/>
    </source>
</evidence>
<dbReference type="Gene3D" id="3.20.20.80">
    <property type="entry name" value="Glycosidases"/>
    <property type="match status" value="1"/>
</dbReference>
<keyword evidence="3" id="KW-1185">Reference proteome</keyword>
<dbReference type="AlphaFoldDB" id="A0A429XTQ3"/>
<sequence>MRGILNYITRVKKTLKGYKVGMYGSYTVMHAVKGQVDYYWQTYAWSGGKVADFNHMHQYHNDIVMAGVAIDRNSIKKSPGHWGSVQAQIKPVVRPVANPSPKTAASTGGIYTVKKGDVLSKIAARYKTTVAEFVRINGIKNPNLIYPGQKINLSGSAAPAKSPTQKPVYHTVNCGDVVSRLAIKYGST</sequence>
<feature type="domain" description="LysM" evidence="1">
    <location>
        <begin position="109"/>
        <end position="153"/>
    </location>
</feature>
<dbReference type="PROSITE" id="PS51782">
    <property type="entry name" value="LYSM"/>
    <property type="match status" value="1"/>
</dbReference>
<dbReference type="InterPro" id="IPR018392">
    <property type="entry name" value="LysM"/>
</dbReference>
<dbReference type="PANTHER" id="PTHR33734:SF22">
    <property type="entry name" value="MEMBRANE-BOUND LYTIC MUREIN TRANSGLYCOSYLASE D"/>
    <property type="match status" value="1"/>
</dbReference>
<protein>
    <submittedName>
        <fullName evidence="2">LysM peptidoglycan-binding domain-containing protein</fullName>
    </submittedName>
</protein>
<comment type="caution">
    <text evidence="2">The sequence shown here is derived from an EMBL/GenBank/DDBJ whole genome shotgun (WGS) entry which is preliminary data.</text>
</comment>
<dbReference type="OrthoDB" id="9802228at2"/>
<dbReference type="PANTHER" id="PTHR33734">
    <property type="entry name" value="LYSM DOMAIN-CONTAINING GPI-ANCHORED PROTEIN 2"/>
    <property type="match status" value="1"/>
</dbReference>
<dbReference type="GO" id="GO:0008932">
    <property type="term" value="F:lytic endotransglycosylase activity"/>
    <property type="evidence" value="ECO:0007669"/>
    <property type="project" value="TreeGrafter"/>
</dbReference>
<dbReference type="Pfam" id="PF01476">
    <property type="entry name" value="LysM"/>
    <property type="match status" value="1"/>
</dbReference>
<proteinExistence type="predicted"/>
<reference evidence="2" key="1">
    <citation type="submission" date="2018-12" db="EMBL/GenBank/DDBJ databases">
        <authorList>
            <person name="Sun L."/>
            <person name="Chen Z."/>
        </authorList>
    </citation>
    <scope>NUCLEOTIDE SEQUENCE [LARGE SCALE GENOMIC DNA]</scope>
    <source>
        <strain evidence="2">3-2-2</strain>
    </source>
</reference>
<dbReference type="CDD" id="cd00118">
    <property type="entry name" value="LysM"/>
    <property type="match status" value="1"/>
</dbReference>
<name>A0A429XTQ3_9BACI</name>
<dbReference type="SUPFAM" id="SSF54106">
    <property type="entry name" value="LysM domain"/>
    <property type="match status" value="1"/>
</dbReference>